<dbReference type="RefSeq" id="WP_056957974.1">
    <property type="nucleotide sequence ID" value="NZ_AYYN01000006.1"/>
</dbReference>
<protein>
    <submittedName>
        <fullName evidence="1">Uncharacterized protein</fullName>
    </submittedName>
</protein>
<evidence type="ECO:0000313" key="2">
    <source>
        <dbReference type="Proteomes" id="UP000051612"/>
    </source>
</evidence>
<dbReference type="AlphaFoldDB" id="A0A0R2BF63"/>
<dbReference type="Proteomes" id="UP000051612">
    <property type="component" value="Unassembled WGS sequence"/>
</dbReference>
<comment type="caution">
    <text evidence="1">The sequence shown here is derived from an EMBL/GenBank/DDBJ whole genome shotgun (WGS) entry which is preliminary data.</text>
</comment>
<accession>A0A0R2BF63</accession>
<gene>
    <name evidence="1" type="ORF">FC48_GL000028</name>
</gene>
<dbReference type="EMBL" id="AYYN01000006">
    <property type="protein sequence ID" value="KRM78062.1"/>
    <property type="molecule type" value="Genomic_DNA"/>
</dbReference>
<reference evidence="1 2" key="1">
    <citation type="journal article" date="2015" name="Genome Announc.">
        <title>Expanding the biotechnology potential of lactobacilli through comparative genomics of 213 strains and associated genera.</title>
        <authorList>
            <person name="Sun Z."/>
            <person name="Harris H.M."/>
            <person name="McCann A."/>
            <person name="Guo C."/>
            <person name="Argimon S."/>
            <person name="Zhang W."/>
            <person name="Yang X."/>
            <person name="Jeffery I.B."/>
            <person name="Cooney J.C."/>
            <person name="Kagawa T.F."/>
            <person name="Liu W."/>
            <person name="Song Y."/>
            <person name="Salvetti E."/>
            <person name="Wrobel A."/>
            <person name="Rasinkangas P."/>
            <person name="Parkhill J."/>
            <person name="Rea M.C."/>
            <person name="O'Sullivan O."/>
            <person name="Ritari J."/>
            <person name="Douillard F.P."/>
            <person name="Paul Ross R."/>
            <person name="Yang R."/>
            <person name="Briner A.E."/>
            <person name="Felis G.E."/>
            <person name="de Vos W.M."/>
            <person name="Barrangou R."/>
            <person name="Klaenhammer T.R."/>
            <person name="Caufield P.W."/>
            <person name="Cui Y."/>
            <person name="Zhang H."/>
            <person name="O'Toole P.W."/>
        </authorList>
    </citation>
    <scope>NUCLEOTIDE SEQUENCE [LARGE SCALE GENOMIC DNA]</scope>
    <source>
        <strain evidence="1 2">DSM 20452</strain>
    </source>
</reference>
<sequence length="507" mass="58187">MGLFDSIKKLANEIVDDEICPLGENVQNIELKKHFAHSLKNAMVSNLSTEDIEHKKIDNLREIFGVDYKDLLFFVDTTKIRNNGGLGVGATDEFIFWKFKDNMMLQKLSLQSMLCSYIDFGGLINIFPDLNGKGKVEFDDLYIGEYGEVFEAVISAIKKDESILESCQNIFSNVLKGNYSAIELEKLDHITFLNQEQHELLAERIVDAAIAEADLQRLRYGAYKLKKRNEERFEEFRAKILVFISNTISDGDNLATYEMETALEFLNDFDSKNEYTLEKLKLMLNLGKSKEAQLIAYLELPKEQSERFLIDSFKKDFDLINEIENSIDNESKEIFSDNLEYANTYLNGGLLPVEYAALKAKTKSYIKYLLEITDMSKSSLNIYGFKLSEIIARQNSIEYFNALVDVDDKRPTAGIGSWISKGGAAVFDKALEASAYGGNLPSESAVEASVKWKEKNKENDQELERKKQEWDMKRREQMLSDRKSFYLKLLKPRIIEENVYDILIKSI</sequence>
<dbReference type="PATRIC" id="fig|1423772.3.peg.38"/>
<evidence type="ECO:0000313" key="1">
    <source>
        <dbReference type="EMBL" id="KRM78062.1"/>
    </source>
</evidence>
<name>A0A0R2BF63_9LACO</name>
<proteinExistence type="predicted"/>
<organism evidence="1 2">
    <name type="scientific">Ligilactobacillus murinus DSM 20452 = NBRC 14221</name>
    <dbReference type="NCBI Taxonomy" id="1423772"/>
    <lineage>
        <taxon>Bacteria</taxon>
        <taxon>Bacillati</taxon>
        <taxon>Bacillota</taxon>
        <taxon>Bacilli</taxon>
        <taxon>Lactobacillales</taxon>
        <taxon>Lactobacillaceae</taxon>
        <taxon>Ligilactobacillus</taxon>
    </lineage>
</organism>